<dbReference type="NCBIfam" id="TIGR02999">
    <property type="entry name" value="Sig-70_X6"/>
    <property type="match status" value="1"/>
</dbReference>
<dbReference type="KEGG" id="vck:PG915_00480"/>
<dbReference type="Gene3D" id="1.10.10.10">
    <property type="entry name" value="Winged helix-like DNA-binding domain superfamily/Winged helix DNA-binding domain"/>
    <property type="match status" value="1"/>
</dbReference>
<accession>A0AAU8BJL2</accession>
<dbReference type="InterPro" id="IPR036388">
    <property type="entry name" value="WH-like_DNA-bd_sf"/>
</dbReference>
<dbReference type="RefSeq" id="WP_353497442.1">
    <property type="nucleotide sequence ID" value="NZ_CP115920.1"/>
</dbReference>
<dbReference type="AlphaFoldDB" id="A0AAU8BJL2"/>
<dbReference type="InterPro" id="IPR053812">
    <property type="entry name" value="HTH_Sigma70_ECF-like"/>
</dbReference>
<proteinExistence type="predicted"/>
<gene>
    <name evidence="2" type="ORF">PG915_00480</name>
</gene>
<dbReference type="InterPro" id="IPR013324">
    <property type="entry name" value="RNA_pol_sigma_r3/r4-like"/>
</dbReference>
<dbReference type="NCBIfam" id="TIGR02937">
    <property type="entry name" value="sigma70-ECF"/>
    <property type="match status" value="1"/>
</dbReference>
<organism evidence="2">
    <name type="scientific">Vibrio chaetopteri</name>
    <dbReference type="NCBI Taxonomy" id="3016528"/>
    <lineage>
        <taxon>Bacteria</taxon>
        <taxon>Pseudomonadati</taxon>
        <taxon>Pseudomonadota</taxon>
        <taxon>Gammaproteobacteria</taxon>
        <taxon>Vibrionales</taxon>
        <taxon>Vibrionaceae</taxon>
        <taxon>Vibrio</taxon>
    </lineage>
</organism>
<evidence type="ECO:0000313" key="2">
    <source>
        <dbReference type="EMBL" id="XCD16128.1"/>
    </source>
</evidence>
<dbReference type="EMBL" id="CP115920">
    <property type="protein sequence ID" value="XCD16128.1"/>
    <property type="molecule type" value="Genomic_DNA"/>
</dbReference>
<dbReference type="InterPro" id="IPR014284">
    <property type="entry name" value="RNA_pol_sigma-70_dom"/>
</dbReference>
<dbReference type="Pfam" id="PF07638">
    <property type="entry name" value="Sigma70_ECF"/>
    <property type="match status" value="1"/>
</dbReference>
<name>A0AAU8BJL2_9VIBR</name>
<evidence type="ECO:0000259" key="1">
    <source>
        <dbReference type="Pfam" id="PF07638"/>
    </source>
</evidence>
<dbReference type="GO" id="GO:0003700">
    <property type="term" value="F:DNA-binding transcription factor activity"/>
    <property type="evidence" value="ECO:0007669"/>
    <property type="project" value="InterPro"/>
</dbReference>
<reference evidence="2" key="1">
    <citation type="submission" date="2023-01" db="EMBL/GenBank/DDBJ databases">
        <title>Vibrio sp. CB1-14 genome sequencing.</title>
        <authorList>
            <person name="Otstavnykh N."/>
            <person name="Isaeva M."/>
            <person name="Meleshko D."/>
        </authorList>
    </citation>
    <scope>NUCLEOTIDE SEQUENCE</scope>
    <source>
        <strain evidence="2">CB1-14</strain>
    </source>
</reference>
<dbReference type="InterPro" id="IPR011517">
    <property type="entry name" value="RNA_pol_sigma70_ECF-like"/>
</dbReference>
<sequence>MQLTDIIVRWHNGDKQAEGLLFHYAYEQLKSIAHKERVRALDKFGDNAEHHEQEVNNTTALIHDAYVKLSQHDVSYLQNRKQFFLLVSKVVRQILIDQSRKRLAQKRQPTTATTRDQQNFDQLMSFDSALGELKKRFPRQSEVLQLRYFAGLKNKEISDMLQCSPSLIEKDLKFSRSWMQSQI</sequence>
<dbReference type="SUPFAM" id="SSF88659">
    <property type="entry name" value="Sigma3 and sigma4 domains of RNA polymerase sigma factors"/>
    <property type="match status" value="1"/>
</dbReference>
<feature type="domain" description="RNA polymerase sigma-70 ECF-like HTH" evidence="1">
    <location>
        <begin position="2"/>
        <end position="182"/>
    </location>
</feature>
<dbReference type="GO" id="GO:0006352">
    <property type="term" value="P:DNA-templated transcription initiation"/>
    <property type="evidence" value="ECO:0007669"/>
    <property type="project" value="InterPro"/>
</dbReference>
<protein>
    <submittedName>
        <fullName evidence="2">ECF-type sigma factor</fullName>
    </submittedName>
</protein>